<accession>A0A367JWJ8</accession>
<evidence type="ECO:0000313" key="8">
    <source>
        <dbReference type="EMBL" id="RCH94310.1"/>
    </source>
</evidence>
<dbReference type="PANTHER" id="PTHR17204">
    <property type="entry name" value="PRE-MRNA PROCESSING PROTEIN PRP39-RELATED"/>
    <property type="match status" value="1"/>
</dbReference>
<evidence type="ECO:0000313" key="9">
    <source>
        <dbReference type="Proteomes" id="UP000252139"/>
    </source>
</evidence>
<dbReference type="STRING" id="86630.A0A367JWJ8"/>
<dbReference type="OrthoDB" id="10265668at2759"/>
<organism evidence="8 9">
    <name type="scientific">Rhizopus azygosporus</name>
    <name type="common">Rhizopus microsporus var. azygosporus</name>
    <dbReference type="NCBI Taxonomy" id="86630"/>
    <lineage>
        <taxon>Eukaryota</taxon>
        <taxon>Fungi</taxon>
        <taxon>Fungi incertae sedis</taxon>
        <taxon>Mucoromycota</taxon>
        <taxon>Mucoromycotina</taxon>
        <taxon>Mucoromycetes</taxon>
        <taxon>Mucorales</taxon>
        <taxon>Mucorineae</taxon>
        <taxon>Rhizopodaceae</taxon>
        <taxon>Rhizopus</taxon>
    </lineage>
</organism>
<proteinExistence type="inferred from homology"/>
<comment type="subcellular location">
    <subcellularLocation>
        <location evidence="1">Nucleus</location>
    </subcellularLocation>
</comment>
<keyword evidence="5" id="KW-0539">Nucleus</keyword>
<comment type="caution">
    <text evidence="8">The sequence shown here is derived from an EMBL/GenBank/DDBJ whole genome shotgun (WGS) entry which is preliminary data.</text>
</comment>
<evidence type="ECO:0000256" key="2">
    <source>
        <dbReference type="ARBA" id="ARBA00022664"/>
    </source>
</evidence>
<dbReference type="Gene3D" id="1.25.40.10">
    <property type="entry name" value="Tetratricopeptide repeat domain"/>
    <property type="match status" value="2"/>
</dbReference>
<feature type="region of interest" description="Disordered" evidence="7">
    <location>
        <begin position="506"/>
        <end position="535"/>
    </location>
</feature>
<protein>
    <recommendedName>
        <fullName evidence="10">Suppressor of forked domain-containing protein</fullName>
    </recommendedName>
</protein>
<dbReference type="SMART" id="SM00386">
    <property type="entry name" value="HAT"/>
    <property type="match status" value="6"/>
</dbReference>
<dbReference type="PANTHER" id="PTHR17204:SF5">
    <property type="entry name" value="PRE-MRNA-PROCESSING FACTOR 39"/>
    <property type="match status" value="1"/>
</dbReference>
<dbReference type="EMBL" id="PJQL01000591">
    <property type="protein sequence ID" value="RCH94310.1"/>
    <property type="molecule type" value="Genomic_DNA"/>
</dbReference>
<dbReference type="FunFam" id="1.25.40.10:FF:000064">
    <property type="entry name" value="Putative pre-mrna-processing factor 39"/>
    <property type="match status" value="1"/>
</dbReference>
<dbReference type="AlphaFoldDB" id="A0A367JWJ8"/>
<dbReference type="InterPro" id="IPR011990">
    <property type="entry name" value="TPR-like_helical_dom_sf"/>
</dbReference>
<keyword evidence="3" id="KW-0677">Repeat</keyword>
<evidence type="ECO:0000256" key="7">
    <source>
        <dbReference type="SAM" id="MobiDB-lite"/>
    </source>
</evidence>
<dbReference type="Pfam" id="PF23241">
    <property type="entry name" value="HAT_PRP39_C"/>
    <property type="match status" value="1"/>
</dbReference>
<evidence type="ECO:0000256" key="1">
    <source>
        <dbReference type="ARBA" id="ARBA00004123"/>
    </source>
</evidence>
<evidence type="ECO:0000256" key="6">
    <source>
        <dbReference type="ARBA" id="ARBA00038019"/>
    </source>
</evidence>
<dbReference type="InterPro" id="IPR003107">
    <property type="entry name" value="HAT"/>
</dbReference>
<evidence type="ECO:0000256" key="5">
    <source>
        <dbReference type="ARBA" id="ARBA00023242"/>
    </source>
</evidence>
<dbReference type="Proteomes" id="UP000252139">
    <property type="component" value="Unassembled WGS sequence"/>
</dbReference>
<evidence type="ECO:0008006" key="10">
    <source>
        <dbReference type="Google" id="ProtNLM"/>
    </source>
</evidence>
<sequence>MAGNAEWDRLWQIVHATPEDFSSWEQLIRVAESAEITSTSPPEHITNLELVYDAFLSKFPLCFGYWKKYADWEGIAHGSQGAERTFERGVAAIHNSIDLWNHYLDFKLATTTDNQELERLFERAAVNVGYDFLAHPFWDKYIDFIENRVSDPKKLMELMNRIVIIPMHQYARYYEKWRGLCANTEPSEAVNDATLQQFLSEVKAEKGELTGNALEKALREKLDAQIAKVYKETQEGTNKRWVYEAEIKRSYFHIKPLDRPQLQNWSKYLDFEESAGDITRIRALYERCLVPCAQYEEFWLRYGQWLAKNNLISDAKSAYERAAYTFLPKDKIHVKLALALVLEEEGSTDEARSTYTSVLQSIPTHIEAITDYIHFERRQNTDTFESLISQYISSAYLDESARVYLTIQYIKYLQQKMESDKIREMYETYSSAYAKSKYFWINYINFELGLFDKEANKRIINVFEKARKSLSAEDQQIINNRYRSYLMERGDDVHLLNRVPLHVSTEFKSENEEPNTLKRPHGDNNNNNNPYAKQPRYDAYAGYGQQSMNYAGSYYTPQ</sequence>
<gene>
    <name evidence="8" type="ORF">CU097_006743</name>
</gene>
<dbReference type="GO" id="GO:0030627">
    <property type="term" value="F:pre-mRNA 5'-splice site binding"/>
    <property type="evidence" value="ECO:0007669"/>
    <property type="project" value="TreeGrafter"/>
</dbReference>
<dbReference type="GO" id="GO:0005685">
    <property type="term" value="C:U1 snRNP"/>
    <property type="evidence" value="ECO:0007669"/>
    <property type="project" value="TreeGrafter"/>
</dbReference>
<keyword evidence="9" id="KW-1185">Reference proteome</keyword>
<comment type="similarity">
    <text evidence="6">Belongs to the PRP39 family.</text>
</comment>
<dbReference type="Pfam" id="PF23240">
    <property type="entry name" value="HAT_PRP39_N"/>
    <property type="match status" value="1"/>
</dbReference>
<keyword evidence="4" id="KW-0508">mRNA splicing</keyword>
<dbReference type="GO" id="GO:0000243">
    <property type="term" value="C:commitment complex"/>
    <property type="evidence" value="ECO:0007669"/>
    <property type="project" value="TreeGrafter"/>
</dbReference>
<reference evidence="8 9" key="1">
    <citation type="journal article" date="2018" name="G3 (Bethesda)">
        <title>Phylogenetic and Phylogenomic Definition of Rhizopus Species.</title>
        <authorList>
            <person name="Gryganskyi A.P."/>
            <person name="Golan J."/>
            <person name="Dolatabadi S."/>
            <person name="Mondo S."/>
            <person name="Robb S."/>
            <person name="Idnurm A."/>
            <person name="Muszewska A."/>
            <person name="Steczkiewicz K."/>
            <person name="Masonjones S."/>
            <person name="Liao H.L."/>
            <person name="Gajdeczka M.T."/>
            <person name="Anike F."/>
            <person name="Vuek A."/>
            <person name="Anishchenko I.M."/>
            <person name="Voigt K."/>
            <person name="de Hoog G.S."/>
            <person name="Smith M.E."/>
            <person name="Heitman J."/>
            <person name="Vilgalys R."/>
            <person name="Stajich J.E."/>
        </authorList>
    </citation>
    <scope>NUCLEOTIDE SEQUENCE [LARGE SCALE GENOMIC DNA]</scope>
    <source>
        <strain evidence="8 9">CBS 357.93</strain>
    </source>
</reference>
<evidence type="ECO:0000256" key="4">
    <source>
        <dbReference type="ARBA" id="ARBA00023187"/>
    </source>
</evidence>
<keyword evidence="2" id="KW-0507">mRNA processing</keyword>
<dbReference type="GO" id="GO:0000395">
    <property type="term" value="P:mRNA 5'-splice site recognition"/>
    <property type="evidence" value="ECO:0007669"/>
    <property type="project" value="TreeGrafter"/>
</dbReference>
<evidence type="ECO:0000256" key="3">
    <source>
        <dbReference type="ARBA" id="ARBA00022737"/>
    </source>
</evidence>
<name>A0A367JWJ8_RHIAZ</name>
<dbReference type="InterPro" id="IPR059164">
    <property type="entry name" value="HAT_PRP39_C"/>
</dbReference>
<dbReference type="SUPFAM" id="SSF48452">
    <property type="entry name" value="TPR-like"/>
    <property type="match status" value="1"/>
</dbReference>
<dbReference type="GO" id="GO:0071004">
    <property type="term" value="C:U2-type prespliceosome"/>
    <property type="evidence" value="ECO:0007669"/>
    <property type="project" value="TreeGrafter"/>
</dbReference>